<feature type="compositionally biased region" description="Polar residues" evidence="1">
    <location>
        <begin position="120"/>
        <end position="134"/>
    </location>
</feature>
<dbReference type="Bgee" id="ENSOANG00000037711">
    <property type="expression patterns" value="Expressed in testis and 2 other cell types or tissues"/>
</dbReference>
<sequence length="370" mass="39283">MGLFKSSGEETKGQVLMDFHFLCCSGSENQIGSSQHLPEDLSTTKCVGVMMRPPPQSSLQNTGSLGQEGRGKSQVKGTGSERLVDSAPASGRRLSCTEEATVPGKPDGANGPARTIPMATGSSQDSNPGRSSQVRPRGLGRAEQGKVLSPHVPGSEVASGKRPKRVRVAASGRTQQLVPVTVSMEFPAHDKAQAHSLTMKSVDGDGVPVDPASISKTPGGDQALQPLRPGQRQDLFFYVGGTNGATLVSAYCLSQGWQRLQDPQRQDYQLKWCEAKSHQAYSSFREGAPQLVLWTLLPSPAGALGPRPGPGFGRNGIGGRAGEPTFQFGAELGPSLLSVFCFVLLPRQAAYVPDPQQQTPDDQDWTPEQP</sequence>
<keyword evidence="3" id="KW-1185">Reference proteome</keyword>
<name>A0A6I8N004_ORNAN</name>
<accession>A0A6I8N004</accession>
<dbReference type="AlphaFoldDB" id="A0A6I8N004"/>
<evidence type="ECO:0000256" key="1">
    <source>
        <dbReference type="SAM" id="MobiDB-lite"/>
    </source>
</evidence>
<protein>
    <submittedName>
        <fullName evidence="2">Uncharacterized protein</fullName>
    </submittedName>
</protein>
<reference evidence="2" key="2">
    <citation type="submission" date="2025-08" db="UniProtKB">
        <authorList>
            <consortium name="Ensembl"/>
        </authorList>
    </citation>
    <scope>IDENTIFICATION</scope>
    <source>
        <strain evidence="2">Glennie</strain>
    </source>
</reference>
<dbReference type="PANTHER" id="PTHR46810">
    <property type="entry name" value="INACTIVE POLYGLYCYLASE TTLL10"/>
    <property type="match status" value="1"/>
</dbReference>
<dbReference type="Proteomes" id="UP000002279">
    <property type="component" value="Chromosome 5"/>
</dbReference>
<reference evidence="2" key="3">
    <citation type="submission" date="2025-09" db="UniProtKB">
        <authorList>
            <consortium name="Ensembl"/>
        </authorList>
    </citation>
    <scope>IDENTIFICATION</scope>
    <source>
        <strain evidence="2">Glennie</strain>
    </source>
</reference>
<evidence type="ECO:0000313" key="3">
    <source>
        <dbReference type="Proteomes" id="UP000002279"/>
    </source>
</evidence>
<evidence type="ECO:0000313" key="2">
    <source>
        <dbReference type="Ensembl" id="ENSOANP00000034378.1"/>
    </source>
</evidence>
<dbReference type="Ensembl" id="ENSOANT00000053696.1">
    <property type="protein sequence ID" value="ENSOANP00000034378.1"/>
    <property type="gene ID" value="ENSOANG00000037711.1"/>
</dbReference>
<dbReference type="InParanoid" id="A0A6I8N004"/>
<reference evidence="2 3" key="1">
    <citation type="journal article" date="2008" name="Nature">
        <title>Genome analysis of the platypus reveals unique signatures of evolution.</title>
        <authorList>
            <person name="Warren W.C."/>
            <person name="Hillier L.W."/>
            <person name="Marshall Graves J.A."/>
            <person name="Birney E."/>
            <person name="Ponting C.P."/>
            <person name="Grutzner F."/>
            <person name="Belov K."/>
            <person name="Miller W."/>
            <person name="Clarke L."/>
            <person name="Chinwalla A.T."/>
            <person name="Yang S.P."/>
            <person name="Heger A."/>
            <person name="Locke D.P."/>
            <person name="Miethke P."/>
            <person name="Waters P.D."/>
            <person name="Veyrunes F."/>
            <person name="Fulton L."/>
            <person name="Fulton B."/>
            <person name="Graves T."/>
            <person name="Wallis J."/>
            <person name="Puente X.S."/>
            <person name="Lopez-Otin C."/>
            <person name="Ordonez G.R."/>
            <person name="Eichler E.E."/>
            <person name="Chen L."/>
            <person name="Cheng Z."/>
            <person name="Deakin J.E."/>
            <person name="Alsop A."/>
            <person name="Thompson K."/>
            <person name="Kirby P."/>
            <person name="Papenfuss A.T."/>
            <person name="Wakefield M.J."/>
            <person name="Olender T."/>
            <person name="Lancet D."/>
            <person name="Huttley G.A."/>
            <person name="Smit A.F."/>
            <person name="Pask A."/>
            <person name="Temple-Smith P."/>
            <person name="Batzer M.A."/>
            <person name="Walker J.A."/>
            <person name="Konkel M.K."/>
            <person name="Harris R.S."/>
            <person name="Whittington C.M."/>
            <person name="Wong E.S."/>
            <person name="Gemmell N.J."/>
            <person name="Buschiazzo E."/>
            <person name="Vargas Jentzsch I.M."/>
            <person name="Merkel A."/>
            <person name="Schmitz J."/>
            <person name="Zemann A."/>
            <person name="Churakov G."/>
            <person name="Kriegs J.O."/>
            <person name="Brosius J."/>
            <person name="Murchison E.P."/>
            <person name="Sachidanandam R."/>
            <person name="Smith C."/>
            <person name="Hannon G.J."/>
            <person name="Tsend-Ayush E."/>
            <person name="McMillan D."/>
            <person name="Attenborough R."/>
            <person name="Rens W."/>
            <person name="Ferguson-Smith M."/>
            <person name="Lefevre C.M."/>
            <person name="Sharp J.A."/>
            <person name="Nicholas K.R."/>
            <person name="Ray D.A."/>
            <person name="Kube M."/>
            <person name="Reinhardt R."/>
            <person name="Pringle T.H."/>
            <person name="Taylor J."/>
            <person name="Jones R.C."/>
            <person name="Nixon B."/>
            <person name="Dacheux J.L."/>
            <person name="Niwa H."/>
            <person name="Sekita Y."/>
            <person name="Huang X."/>
            <person name="Stark A."/>
            <person name="Kheradpour P."/>
            <person name="Kellis M."/>
            <person name="Flicek P."/>
            <person name="Chen Y."/>
            <person name="Webber C."/>
            <person name="Hardison R."/>
            <person name="Nelson J."/>
            <person name="Hallsworth-Pepin K."/>
            <person name="Delehaunty K."/>
            <person name="Markovic C."/>
            <person name="Minx P."/>
            <person name="Feng Y."/>
            <person name="Kremitzki C."/>
            <person name="Mitreva M."/>
            <person name="Glasscock J."/>
            <person name="Wylie T."/>
            <person name="Wohldmann P."/>
            <person name="Thiru P."/>
            <person name="Nhan M.N."/>
            <person name="Pohl C.S."/>
            <person name="Smith S.M."/>
            <person name="Hou S."/>
            <person name="Nefedov M."/>
            <person name="de Jong P.J."/>
            <person name="Renfree M.B."/>
            <person name="Mardis E.R."/>
            <person name="Wilson R.K."/>
        </authorList>
    </citation>
    <scope>NUCLEOTIDE SEQUENCE [LARGE SCALE GENOMIC DNA]</scope>
    <source>
        <strain evidence="2 3">Glennie</strain>
    </source>
</reference>
<proteinExistence type="predicted"/>
<organism evidence="2 3">
    <name type="scientific">Ornithorhynchus anatinus</name>
    <name type="common">Duckbill platypus</name>
    <dbReference type="NCBI Taxonomy" id="9258"/>
    <lineage>
        <taxon>Eukaryota</taxon>
        <taxon>Metazoa</taxon>
        <taxon>Chordata</taxon>
        <taxon>Craniata</taxon>
        <taxon>Vertebrata</taxon>
        <taxon>Euteleostomi</taxon>
        <taxon>Mammalia</taxon>
        <taxon>Monotremata</taxon>
        <taxon>Ornithorhynchidae</taxon>
        <taxon>Ornithorhynchus</taxon>
    </lineage>
</organism>
<feature type="region of interest" description="Disordered" evidence="1">
    <location>
        <begin position="49"/>
        <end position="167"/>
    </location>
</feature>
<dbReference type="InterPro" id="IPR027752">
    <property type="entry name" value="TTLL10"/>
</dbReference>
<dbReference type="PANTHER" id="PTHR46810:SF1">
    <property type="entry name" value="INACTIVE POLYGLYCYLASE TTLL10"/>
    <property type="match status" value="1"/>
</dbReference>